<dbReference type="Proteomes" id="UP000426246">
    <property type="component" value="Chromosome"/>
</dbReference>
<reference evidence="3" key="1">
    <citation type="submission" date="2018-11" db="EMBL/GenBank/DDBJ databases">
        <title>Complete genome sequence of Paenibacillus sp. ML311-T8.</title>
        <authorList>
            <person name="Nam Y.-D."/>
            <person name="Kang J."/>
            <person name="Chung W.-H."/>
            <person name="Park Y.S."/>
        </authorList>
    </citation>
    <scope>NUCLEOTIDE SEQUENCE [LARGE SCALE GENOMIC DNA]</scope>
    <source>
        <strain evidence="3">ML311-T8</strain>
    </source>
</reference>
<feature type="compositionally biased region" description="Basic and acidic residues" evidence="1">
    <location>
        <begin position="42"/>
        <end position="63"/>
    </location>
</feature>
<dbReference type="KEGG" id="ppsc:EHS13_15900"/>
<protein>
    <submittedName>
        <fullName evidence="2">Uncharacterized protein</fullName>
    </submittedName>
</protein>
<dbReference type="AlphaFoldDB" id="A0A6B8RLG1"/>
<evidence type="ECO:0000313" key="3">
    <source>
        <dbReference type="Proteomes" id="UP000426246"/>
    </source>
</evidence>
<dbReference type="RefSeq" id="WP_155701292.1">
    <property type="nucleotide sequence ID" value="NZ_CP034235.1"/>
</dbReference>
<feature type="compositionally biased region" description="Basic residues" evidence="1">
    <location>
        <begin position="72"/>
        <end position="82"/>
    </location>
</feature>
<feature type="region of interest" description="Disordered" evidence="1">
    <location>
        <begin position="40"/>
        <end position="110"/>
    </location>
</feature>
<dbReference type="OrthoDB" id="2476294at2"/>
<evidence type="ECO:0000256" key="1">
    <source>
        <dbReference type="SAM" id="MobiDB-lite"/>
    </source>
</evidence>
<keyword evidence="3" id="KW-1185">Reference proteome</keyword>
<dbReference type="EMBL" id="CP034235">
    <property type="protein sequence ID" value="QGQ96256.1"/>
    <property type="molecule type" value="Genomic_DNA"/>
</dbReference>
<gene>
    <name evidence="2" type="ORF">EHS13_15900</name>
</gene>
<name>A0A6B8RLG1_9BACL</name>
<organism evidence="2 3">
    <name type="scientific">Paenibacillus psychroresistens</name>
    <dbReference type="NCBI Taxonomy" id="1778678"/>
    <lineage>
        <taxon>Bacteria</taxon>
        <taxon>Bacillati</taxon>
        <taxon>Bacillota</taxon>
        <taxon>Bacilli</taxon>
        <taxon>Bacillales</taxon>
        <taxon>Paenibacillaceae</taxon>
        <taxon>Paenibacillus</taxon>
    </lineage>
</organism>
<accession>A0A6B8RLG1</accession>
<evidence type="ECO:0000313" key="2">
    <source>
        <dbReference type="EMBL" id="QGQ96256.1"/>
    </source>
</evidence>
<proteinExistence type="predicted"/>
<sequence>MSFKAIDMQIAVQKSTETGMKQNQLMHKPVLDQAMLATTLERGAESSRQKSSKVDESVNHVIRDDEENGKNRMLKQTKKKQVKAAETMEGSRSSVSGGHPYKGKHIDFSL</sequence>